<sequence length="77" mass="8879">MFAEVTFERYRKSTRRERFLDERNRVVSWRIGRRNCAVLSQGRIGLDVLTQFESLLLSVRGTSMRTLSLERGGGAGE</sequence>
<evidence type="ECO:0000313" key="2">
    <source>
        <dbReference type="Proteomes" id="UP000198736"/>
    </source>
</evidence>
<keyword evidence="2" id="KW-1185">Reference proteome</keyword>
<dbReference type="Proteomes" id="UP000198736">
    <property type="component" value="Unassembled WGS sequence"/>
</dbReference>
<accession>A0A0S4LGH6</accession>
<dbReference type="AlphaFoldDB" id="A0A0S4LGH6"/>
<dbReference type="EMBL" id="CZPZ01000008">
    <property type="protein sequence ID" value="CUS34242.1"/>
    <property type="molecule type" value="Genomic_DNA"/>
</dbReference>
<protein>
    <submittedName>
        <fullName evidence="1">Uncharacterized protein</fullName>
    </submittedName>
</protein>
<dbReference type="STRING" id="1742973.COMA2_160052"/>
<reference evidence="2" key="1">
    <citation type="submission" date="2015-10" db="EMBL/GenBank/DDBJ databases">
        <authorList>
            <person name="Luecker S."/>
            <person name="Luecker S."/>
        </authorList>
    </citation>
    <scope>NUCLEOTIDE SEQUENCE [LARGE SCALE GENOMIC DNA]</scope>
</reference>
<proteinExistence type="predicted"/>
<name>A0A0S4LGH6_9BACT</name>
<organism evidence="1 2">
    <name type="scientific">Candidatus Nitrospira nitrificans</name>
    <dbReference type="NCBI Taxonomy" id="1742973"/>
    <lineage>
        <taxon>Bacteria</taxon>
        <taxon>Pseudomonadati</taxon>
        <taxon>Nitrospirota</taxon>
        <taxon>Nitrospiria</taxon>
        <taxon>Nitrospirales</taxon>
        <taxon>Nitrospiraceae</taxon>
        <taxon>Nitrospira</taxon>
    </lineage>
</organism>
<gene>
    <name evidence="1" type="ORF">COMA2_160052</name>
</gene>
<evidence type="ECO:0000313" key="1">
    <source>
        <dbReference type="EMBL" id="CUS34242.1"/>
    </source>
</evidence>